<reference evidence="5 6" key="1">
    <citation type="journal article" date="2016" name="Proc. Natl. Acad. Sci. U.S.A.">
        <title>Comparative genomics of biotechnologically important yeasts.</title>
        <authorList>
            <person name="Riley R."/>
            <person name="Haridas S."/>
            <person name="Wolfe K.H."/>
            <person name="Lopes M.R."/>
            <person name="Hittinger C.T."/>
            <person name="Goeker M."/>
            <person name="Salamov A.A."/>
            <person name="Wisecaver J.H."/>
            <person name="Long T.M."/>
            <person name="Calvey C.H."/>
            <person name="Aerts A.L."/>
            <person name="Barry K.W."/>
            <person name="Choi C."/>
            <person name="Clum A."/>
            <person name="Coughlan A.Y."/>
            <person name="Deshpande S."/>
            <person name="Douglass A.P."/>
            <person name="Hanson S.J."/>
            <person name="Klenk H.-P."/>
            <person name="LaButti K.M."/>
            <person name="Lapidus A."/>
            <person name="Lindquist E.A."/>
            <person name="Lipzen A.M."/>
            <person name="Meier-Kolthoff J.P."/>
            <person name="Ohm R.A."/>
            <person name="Otillar R.P."/>
            <person name="Pangilinan J.L."/>
            <person name="Peng Y."/>
            <person name="Rokas A."/>
            <person name="Rosa C.A."/>
            <person name="Scheuner C."/>
            <person name="Sibirny A.A."/>
            <person name="Slot J.C."/>
            <person name="Stielow J.B."/>
            <person name="Sun H."/>
            <person name="Kurtzman C.P."/>
            <person name="Blackwell M."/>
            <person name="Grigoriev I.V."/>
            <person name="Jeffries T.W."/>
        </authorList>
    </citation>
    <scope>NUCLEOTIDE SEQUENCE [LARGE SCALE GENOMIC DNA]</scope>
    <source>
        <strain evidence="5 6">NRRL Y-11557</strain>
    </source>
</reference>
<dbReference type="Pfam" id="PF00018">
    <property type="entry name" value="SH3_1"/>
    <property type="match status" value="1"/>
</dbReference>
<feature type="region of interest" description="Disordered" evidence="3">
    <location>
        <begin position="178"/>
        <end position="219"/>
    </location>
</feature>
<evidence type="ECO:0000313" key="6">
    <source>
        <dbReference type="Proteomes" id="UP000094385"/>
    </source>
</evidence>
<proteinExistence type="predicted"/>
<dbReference type="Gene3D" id="2.30.30.40">
    <property type="entry name" value="SH3 Domains"/>
    <property type="match status" value="1"/>
</dbReference>
<dbReference type="PANTHER" id="PTHR45929:SF7">
    <property type="entry name" value="LAS SEVENTEEN-BINDING PROTEIN 1"/>
    <property type="match status" value="1"/>
</dbReference>
<dbReference type="Proteomes" id="UP000094385">
    <property type="component" value="Unassembled WGS sequence"/>
</dbReference>
<evidence type="ECO:0000256" key="1">
    <source>
        <dbReference type="ARBA" id="ARBA00022443"/>
    </source>
</evidence>
<dbReference type="InterPro" id="IPR001452">
    <property type="entry name" value="SH3_domain"/>
</dbReference>
<dbReference type="InterPro" id="IPR050670">
    <property type="entry name" value="STAM"/>
</dbReference>
<dbReference type="SUPFAM" id="SSF50044">
    <property type="entry name" value="SH3-domain"/>
    <property type="match status" value="1"/>
</dbReference>
<dbReference type="InterPro" id="IPR036028">
    <property type="entry name" value="SH3-like_dom_sf"/>
</dbReference>
<protein>
    <recommendedName>
        <fullName evidence="4">SH3 domain-containing protein</fullName>
    </recommendedName>
</protein>
<gene>
    <name evidence="5" type="ORF">LIPSTDRAFT_76552</name>
</gene>
<dbReference type="OrthoDB" id="6250593at2759"/>
<feature type="compositionally biased region" description="Pro residues" evidence="3">
    <location>
        <begin position="178"/>
        <end position="198"/>
    </location>
</feature>
<dbReference type="STRING" id="675824.A0A1E3PUG1"/>
<evidence type="ECO:0000313" key="5">
    <source>
        <dbReference type="EMBL" id="ODQ68918.1"/>
    </source>
</evidence>
<dbReference type="CDD" id="cd00174">
    <property type="entry name" value="SH3"/>
    <property type="match status" value="1"/>
</dbReference>
<accession>A0A1E3PUG1</accession>
<dbReference type="AlphaFoldDB" id="A0A1E3PUG1"/>
<keyword evidence="1 2" id="KW-0728">SH3 domain</keyword>
<dbReference type="SMART" id="SM00326">
    <property type="entry name" value="SH3"/>
    <property type="match status" value="1"/>
</dbReference>
<feature type="region of interest" description="Disordered" evidence="3">
    <location>
        <begin position="59"/>
        <end position="90"/>
    </location>
</feature>
<evidence type="ECO:0000256" key="2">
    <source>
        <dbReference type="PROSITE-ProRule" id="PRU00192"/>
    </source>
</evidence>
<feature type="domain" description="SH3" evidence="4">
    <location>
        <begin position="90"/>
        <end position="151"/>
    </location>
</feature>
<evidence type="ECO:0000259" key="4">
    <source>
        <dbReference type="PROSITE" id="PS50002"/>
    </source>
</evidence>
<name>A0A1E3PUG1_LIPST</name>
<evidence type="ECO:0000256" key="3">
    <source>
        <dbReference type="SAM" id="MobiDB-lite"/>
    </source>
</evidence>
<feature type="compositionally biased region" description="Basic and acidic residues" evidence="3">
    <location>
        <begin position="207"/>
        <end position="218"/>
    </location>
</feature>
<dbReference type="EMBL" id="KV454307">
    <property type="protein sequence ID" value="ODQ68918.1"/>
    <property type="molecule type" value="Genomic_DNA"/>
</dbReference>
<dbReference type="PANTHER" id="PTHR45929">
    <property type="entry name" value="JAK PATHWAY SIGNAL TRANSDUCTION ADAPTOR MOLECULE"/>
    <property type="match status" value="1"/>
</dbReference>
<sequence length="246" mass="27108">MSDMNPAFVNRSLTSIHVELDTLKAVGVITPQLFDHICELLPKSYSPGMAPFDLKISSSNVKSSDDERSHTPQAAQQIPPPPRYSPEPQEQPQLAEAIYDYRPTDASDLALYRGAQIIILEKINPDWWRGRDKSTNTEGIFPSSYVRVVGTFLPPAPVQPSYGQPYPLQQQPQQYIAPPPQQYAAPSPSPQPYYPPIQPQAESSNQDQKHESALERQGKKFGKKLGNAAIFGAGATIGSNIVNSIL</sequence>
<keyword evidence="6" id="KW-1185">Reference proteome</keyword>
<organism evidence="5 6">
    <name type="scientific">Lipomyces starkeyi NRRL Y-11557</name>
    <dbReference type="NCBI Taxonomy" id="675824"/>
    <lineage>
        <taxon>Eukaryota</taxon>
        <taxon>Fungi</taxon>
        <taxon>Dikarya</taxon>
        <taxon>Ascomycota</taxon>
        <taxon>Saccharomycotina</taxon>
        <taxon>Lipomycetes</taxon>
        <taxon>Lipomycetales</taxon>
        <taxon>Lipomycetaceae</taxon>
        <taxon>Lipomyces</taxon>
    </lineage>
</organism>
<dbReference type="PROSITE" id="PS50002">
    <property type="entry name" value="SH3"/>
    <property type="match status" value="1"/>
</dbReference>
<dbReference type="PRINTS" id="PR00452">
    <property type="entry name" value="SH3DOMAIN"/>
</dbReference>